<dbReference type="PANTHER" id="PTHR31297:SF43">
    <property type="entry name" value="GLUCAN 1,3-BETA-GLUCOSIDASE 3"/>
    <property type="match status" value="1"/>
</dbReference>
<dbReference type="EMBL" id="FXLY01000007">
    <property type="protein sequence ID" value="SMN21286.1"/>
    <property type="molecule type" value="Genomic_DNA"/>
</dbReference>
<dbReference type="Proteomes" id="UP000196158">
    <property type="component" value="Unassembled WGS sequence"/>
</dbReference>
<dbReference type="Gene3D" id="3.20.20.80">
    <property type="entry name" value="Glycosidases"/>
    <property type="match status" value="1"/>
</dbReference>
<dbReference type="GO" id="GO:0009251">
    <property type="term" value="P:glucan catabolic process"/>
    <property type="evidence" value="ECO:0007669"/>
    <property type="project" value="TreeGrafter"/>
</dbReference>
<dbReference type="OrthoDB" id="1887033at2759"/>
<evidence type="ECO:0000256" key="3">
    <source>
        <dbReference type="ARBA" id="ARBA00023295"/>
    </source>
</evidence>
<dbReference type="AlphaFoldDB" id="A0A1X7R7S2"/>
<dbReference type="PANTHER" id="PTHR31297">
    <property type="entry name" value="GLUCAN ENDO-1,6-BETA-GLUCOSIDASE B"/>
    <property type="match status" value="1"/>
</dbReference>
<protein>
    <submittedName>
        <fullName evidence="4">Uncharacterized protein</fullName>
    </submittedName>
</protein>
<accession>A0A1X7R7S2</accession>
<dbReference type="InterPro" id="IPR017853">
    <property type="entry name" value="GH"/>
</dbReference>
<keyword evidence="5" id="KW-1185">Reference proteome</keyword>
<dbReference type="GO" id="GO:0046557">
    <property type="term" value="F:glucan endo-1,6-beta-glucosidase activity"/>
    <property type="evidence" value="ECO:0007669"/>
    <property type="project" value="TreeGrafter"/>
</dbReference>
<name>A0A1X7R7S2_9SACH</name>
<dbReference type="SUPFAM" id="SSF51445">
    <property type="entry name" value="(Trans)glycosidases"/>
    <property type="match status" value="1"/>
</dbReference>
<comment type="similarity">
    <text evidence="1">Belongs to the glycosyl hydrolase 5 (cellulase A) family.</text>
</comment>
<proteinExistence type="inferred from homology"/>
<reference evidence="4 5" key="1">
    <citation type="submission" date="2017-04" db="EMBL/GenBank/DDBJ databases">
        <authorList>
            <person name="Afonso C.L."/>
            <person name="Miller P.J."/>
            <person name="Scott M.A."/>
            <person name="Spackman E."/>
            <person name="Goraichik I."/>
            <person name="Dimitrov K.M."/>
            <person name="Suarez D.L."/>
            <person name="Swayne D.E."/>
        </authorList>
    </citation>
    <scope>NUCLEOTIDE SEQUENCE [LARGE SCALE GENOMIC DNA]</scope>
</reference>
<dbReference type="FunFam" id="3.20.20.80:FF:000100">
    <property type="entry name" value="Glycoside hydrolase superfamily"/>
    <property type="match status" value="1"/>
</dbReference>
<evidence type="ECO:0000256" key="2">
    <source>
        <dbReference type="ARBA" id="ARBA00022801"/>
    </source>
</evidence>
<evidence type="ECO:0000313" key="4">
    <source>
        <dbReference type="EMBL" id="SMN21286.1"/>
    </source>
</evidence>
<sequence>MTLFKSLKEKFEKKDFTTDVILSDALNVDKRTIFRNRVNYGVNLGSLFVLESWIYDDLFNEVGGGNTEFDAVSKCATKFGTNGAADRLRQHYQSYLQKIDWNFLRNNANITSMRVPIGYWHVNNGSFLNGLPFQPVAGVYANAKPWDYLKQLISTASKYNISILIDVHGLPGGANSEAHSGIIQNPAVFFKTSKYVSKMCDEILPFIARDICVPYENIAGLQIVNETYFDNSANDIKSYYSRAVSSISKIDNNLPVIISDGWWPQQWSDWVSANNLVNNVVIDSHVYRCFSNEDKSKDAGTIINQLPQTVSLDKGKADFVVGEFSCVLDEETWKRTNGNRSVFISNFGTMQTNIFPKMASFGWYFWTLQFKWGDGGEWGFIPQVSKKNLQLRSKTVKSIDQNTVSRIIAEHIQYWNGKGDKFEHWRFEDAIRQAVNDIQGFNGLDNSRIGRWKSWTARRRREYVAAKGDSSFMWEWDQGYQRGLDEFNK</sequence>
<keyword evidence="3" id="KW-0326">Glycosidase</keyword>
<gene>
    <name evidence="4" type="ORF">KASA_0L03465G</name>
</gene>
<evidence type="ECO:0000313" key="5">
    <source>
        <dbReference type="Proteomes" id="UP000196158"/>
    </source>
</evidence>
<dbReference type="GO" id="GO:0005576">
    <property type="term" value="C:extracellular region"/>
    <property type="evidence" value="ECO:0007669"/>
    <property type="project" value="TreeGrafter"/>
</dbReference>
<organism evidence="4 5">
    <name type="scientific">Maudiozyma saulgeensis</name>
    <dbReference type="NCBI Taxonomy" id="1789683"/>
    <lineage>
        <taxon>Eukaryota</taxon>
        <taxon>Fungi</taxon>
        <taxon>Dikarya</taxon>
        <taxon>Ascomycota</taxon>
        <taxon>Saccharomycotina</taxon>
        <taxon>Saccharomycetes</taxon>
        <taxon>Saccharomycetales</taxon>
        <taxon>Saccharomycetaceae</taxon>
        <taxon>Maudiozyma</taxon>
    </lineage>
</organism>
<dbReference type="GO" id="GO:0005737">
    <property type="term" value="C:cytoplasm"/>
    <property type="evidence" value="ECO:0007669"/>
    <property type="project" value="UniProtKB-ARBA"/>
</dbReference>
<evidence type="ECO:0000256" key="1">
    <source>
        <dbReference type="ARBA" id="ARBA00005641"/>
    </source>
</evidence>
<dbReference type="STRING" id="1789683.A0A1X7R7S2"/>
<dbReference type="GO" id="GO:0009986">
    <property type="term" value="C:cell surface"/>
    <property type="evidence" value="ECO:0007669"/>
    <property type="project" value="TreeGrafter"/>
</dbReference>
<dbReference type="InterPro" id="IPR050386">
    <property type="entry name" value="Glycosyl_hydrolase_5"/>
</dbReference>
<keyword evidence="2" id="KW-0378">Hydrolase</keyword>